<protein>
    <submittedName>
        <fullName evidence="1">Uncharacterized protein</fullName>
    </submittedName>
</protein>
<organism evidence="1 2">
    <name type="scientific">Brachionus plicatilis</name>
    <name type="common">Marine rotifer</name>
    <name type="synonym">Brachionus muelleri</name>
    <dbReference type="NCBI Taxonomy" id="10195"/>
    <lineage>
        <taxon>Eukaryota</taxon>
        <taxon>Metazoa</taxon>
        <taxon>Spiralia</taxon>
        <taxon>Gnathifera</taxon>
        <taxon>Rotifera</taxon>
        <taxon>Eurotatoria</taxon>
        <taxon>Monogononta</taxon>
        <taxon>Pseudotrocha</taxon>
        <taxon>Ploima</taxon>
        <taxon>Brachionidae</taxon>
        <taxon>Brachionus</taxon>
    </lineage>
</organism>
<evidence type="ECO:0000313" key="1">
    <source>
        <dbReference type="EMBL" id="RNA11061.1"/>
    </source>
</evidence>
<name>A0A3M7QJ79_BRAPC</name>
<comment type="caution">
    <text evidence="1">The sequence shown here is derived from an EMBL/GenBank/DDBJ whole genome shotgun (WGS) entry which is preliminary data.</text>
</comment>
<dbReference type="EMBL" id="REGN01006054">
    <property type="protein sequence ID" value="RNA11061.1"/>
    <property type="molecule type" value="Genomic_DNA"/>
</dbReference>
<proteinExistence type="predicted"/>
<evidence type="ECO:0000313" key="2">
    <source>
        <dbReference type="Proteomes" id="UP000276133"/>
    </source>
</evidence>
<gene>
    <name evidence="1" type="ORF">BpHYR1_013025</name>
</gene>
<dbReference type="AlphaFoldDB" id="A0A3M7QJ79"/>
<dbReference type="Proteomes" id="UP000276133">
    <property type="component" value="Unassembled WGS sequence"/>
</dbReference>
<reference evidence="1 2" key="1">
    <citation type="journal article" date="2018" name="Sci. Rep.">
        <title>Genomic signatures of local adaptation to the degree of environmental predictability in rotifers.</title>
        <authorList>
            <person name="Franch-Gras L."/>
            <person name="Hahn C."/>
            <person name="Garcia-Roger E.M."/>
            <person name="Carmona M.J."/>
            <person name="Serra M."/>
            <person name="Gomez A."/>
        </authorList>
    </citation>
    <scope>NUCLEOTIDE SEQUENCE [LARGE SCALE GENOMIC DNA]</scope>
    <source>
        <strain evidence="1">HYR1</strain>
    </source>
</reference>
<keyword evidence="2" id="KW-1185">Reference proteome</keyword>
<accession>A0A3M7QJ79</accession>
<sequence length="115" mass="13617">MLGFEQINETISNEIFNILESKMGYVNFISDDVFKYLANLSLISLKIENFRHFCAKGFKWFSNIQPNVHLHLFANHEEHSFFPDQDICLFINFVAKFCFQMFMHLDVDSSKHLTK</sequence>